<proteinExistence type="predicted"/>
<dbReference type="GO" id="GO:0009253">
    <property type="term" value="P:peptidoglycan catabolic process"/>
    <property type="evidence" value="ECO:0007669"/>
    <property type="project" value="TreeGrafter"/>
</dbReference>
<feature type="signal peptide" evidence="2">
    <location>
        <begin position="1"/>
        <end position="27"/>
    </location>
</feature>
<dbReference type="AlphaFoldDB" id="A0A6M8U9E9"/>
<evidence type="ECO:0000256" key="1">
    <source>
        <dbReference type="SAM" id="MobiDB-lite"/>
    </source>
</evidence>
<dbReference type="PROSITE" id="PS51257">
    <property type="entry name" value="PROKAR_LIPOPROTEIN"/>
    <property type="match status" value="1"/>
</dbReference>
<accession>A0A6M8U9E9</accession>
<dbReference type="KEGG" id="pmak:PMPD1_2404"/>
<name>A0A6M8U9E9_9GAMM</name>
<dbReference type="CDD" id="cd13399">
    <property type="entry name" value="Slt35-like"/>
    <property type="match status" value="1"/>
</dbReference>
<dbReference type="Proteomes" id="UP000505325">
    <property type="component" value="Chromosome"/>
</dbReference>
<evidence type="ECO:0000313" key="5">
    <source>
        <dbReference type="Proteomes" id="UP000505325"/>
    </source>
</evidence>
<dbReference type="NCBIfam" id="TIGR02283">
    <property type="entry name" value="MltB_2"/>
    <property type="match status" value="1"/>
</dbReference>
<reference evidence="4 5" key="1">
    <citation type="submission" date="2020-06" db="EMBL/GenBank/DDBJ databases">
        <title>Genome sequence of Paramixta manurensis strain PD-1.</title>
        <authorList>
            <person name="Lee C.W."/>
            <person name="Kim J."/>
        </authorList>
    </citation>
    <scope>NUCLEOTIDE SEQUENCE [LARGE SCALE GENOMIC DNA]</scope>
    <source>
        <strain evidence="4 5">PD-1</strain>
    </source>
</reference>
<dbReference type="InterPro" id="IPR031304">
    <property type="entry name" value="SLT_2"/>
</dbReference>
<dbReference type="GO" id="GO:0008933">
    <property type="term" value="F:peptidoglycan lytic transglycosylase activity"/>
    <property type="evidence" value="ECO:0007669"/>
    <property type="project" value="TreeGrafter"/>
</dbReference>
<organism evidence="4 5">
    <name type="scientific">Paramixta manurensis</name>
    <dbReference type="NCBI Taxonomy" id="2740817"/>
    <lineage>
        <taxon>Bacteria</taxon>
        <taxon>Pseudomonadati</taxon>
        <taxon>Pseudomonadota</taxon>
        <taxon>Gammaproteobacteria</taxon>
        <taxon>Enterobacterales</taxon>
        <taxon>Erwiniaceae</taxon>
        <taxon>Paramixta</taxon>
    </lineage>
</organism>
<dbReference type="PANTHER" id="PTHR30163:SF8">
    <property type="entry name" value="LYTIC MUREIN TRANSGLYCOSYLASE"/>
    <property type="match status" value="1"/>
</dbReference>
<feature type="region of interest" description="Disordered" evidence="1">
    <location>
        <begin position="23"/>
        <end position="54"/>
    </location>
</feature>
<dbReference type="EMBL" id="CP054212">
    <property type="protein sequence ID" value="QKJ87348.1"/>
    <property type="molecule type" value="Genomic_DNA"/>
</dbReference>
<dbReference type="SUPFAM" id="SSF53955">
    <property type="entry name" value="Lysozyme-like"/>
    <property type="match status" value="1"/>
</dbReference>
<keyword evidence="2" id="KW-0732">Signal</keyword>
<dbReference type="InterPro" id="IPR043426">
    <property type="entry name" value="MltB-like"/>
</dbReference>
<feature type="domain" description="Transglycosylase SLT" evidence="3">
    <location>
        <begin position="69"/>
        <end position="361"/>
    </location>
</feature>
<gene>
    <name evidence="4" type="ORF">PMPD1_2404</name>
</gene>
<evidence type="ECO:0000259" key="3">
    <source>
        <dbReference type="Pfam" id="PF13406"/>
    </source>
</evidence>
<dbReference type="Pfam" id="PF13406">
    <property type="entry name" value="SLT_2"/>
    <property type="match status" value="1"/>
</dbReference>
<dbReference type="Gene3D" id="1.10.8.350">
    <property type="entry name" value="Bacterial muramidase"/>
    <property type="match status" value="1"/>
</dbReference>
<feature type="chain" id="PRO_5026720826" evidence="2">
    <location>
        <begin position="28"/>
        <end position="365"/>
    </location>
</feature>
<evidence type="ECO:0000313" key="4">
    <source>
        <dbReference type="EMBL" id="QKJ87348.1"/>
    </source>
</evidence>
<protein>
    <submittedName>
        <fullName evidence="4">Lytic murein transglycosylase</fullName>
    </submittedName>
</protein>
<dbReference type="InterPro" id="IPR023346">
    <property type="entry name" value="Lysozyme-like_dom_sf"/>
</dbReference>
<dbReference type="FunFam" id="1.10.8.350:FF:000001">
    <property type="entry name" value="Lytic murein transglycosylase B"/>
    <property type="match status" value="1"/>
</dbReference>
<dbReference type="InterPro" id="IPR011970">
    <property type="entry name" value="MltB_2"/>
</dbReference>
<evidence type="ECO:0000256" key="2">
    <source>
        <dbReference type="SAM" id="SignalP"/>
    </source>
</evidence>
<dbReference type="RefSeq" id="WP_173634301.1">
    <property type="nucleotide sequence ID" value="NZ_CP054212.1"/>
</dbReference>
<sequence length="365" mass="39911">MKQPVLSAIMFSLLLAGCAGKNRPAMAEPQSAPPSTPSSTAAPSSGGFLQPPTGKTTLAQEGRNPAEFPGYVEQLKAQARAQGVDQATIAAAFAEVHFVDRVIKSDRNQPEKNITLDDYLSRVLTAGKIAQARDSVKSYQGDLAPVSQQYGVPPQYIVALWAMESQFGKIQGKEDIISALSTLAFEGRRETFFTQELIAALKIIQQGHIDASEMKGSWAGAMGQNQFMPSSYLRYGADGDGDGKIDIWHNEADVFASTANYLAKEGWKNGEGWGREVVLPVDFVQQQAGLKTGQAKTVGEWEKLGVRLTDSVNLPDTSQRAWIILPDDMQGRAFMVYDNFRTIMRWNRSYYFAISIGKMADAIAQ</sequence>
<dbReference type="Gene3D" id="1.10.530.10">
    <property type="match status" value="1"/>
</dbReference>
<dbReference type="PANTHER" id="PTHR30163">
    <property type="entry name" value="MEMBRANE-BOUND LYTIC MUREIN TRANSGLYCOSYLASE B"/>
    <property type="match status" value="1"/>
</dbReference>
<keyword evidence="5" id="KW-1185">Reference proteome</keyword>